<name>A0A9X2U138_9BACT</name>
<evidence type="ECO:0000259" key="1">
    <source>
        <dbReference type="Pfam" id="PF01850"/>
    </source>
</evidence>
<dbReference type="EMBL" id="JANTYZ010000002">
    <property type="protein sequence ID" value="MCS3864658.1"/>
    <property type="molecule type" value="Genomic_DNA"/>
</dbReference>
<dbReference type="CDD" id="cd18692">
    <property type="entry name" value="PIN_VapC-like"/>
    <property type="match status" value="1"/>
</dbReference>
<evidence type="ECO:0000313" key="3">
    <source>
        <dbReference type="Proteomes" id="UP001155034"/>
    </source>
</evidence>
<gene>
    <name evidence="2" type="ORF">GGP82_001204</name>
</gene>
<accession>A0A9X2U138</accession>
<reference evidence="2" key="1">
    <citation type="submission" date="2022-08" db="EMBL/GenBank/DDBJ databases">
        <title>Genomic Encyclopedia of Type Strains, Phase V (KMG-V): Genome sequencing to study the core and pangenomes of soil and plant-associated prokaryotes.</title>
        <authorList>
            <person name="Whitman W."/>
        </authorList>
    </citation>
    <scope>NUCLEOTIDE SEQUENCE</scope>
    <source>
        <strain evidence="2">SP2016B</strain>
    </source>
</reference>
<dbReference type="InterPro" id="IPR002716">
    <property type="entry name" value="PIN_dom"/>
</dbReference>
<protein>
    <submittedName>
        <fullName evidence="2">Nucleic acid-binding protein</fullName>
    </submittedName>
</protein>
<dbReference type="RefSeq" id="WP_043551960.1">
    <property type="nucleotide sequence ID" value="NZ_JANTYZ010000002.1"/>
</dbReference>
<evidence type="ECO:0000313" key="2">
    <source>
        <dbReference type="EMBL" id="MCS3864658.1"/>
    </source>
</evidence>
<sequence>MTSSYLLDTNLLVYCFDDREPEKQNRALETVDRVGRGPSAALPAQVFGEFANVMLYKMEPPLPPAEVYEQIQLYKKIFPTYSLTPAVSLEAVRAVKEHSFRYFDAQIWATAKLNQIPVVLSEDFPVGATVEGVTFENPLAEEFDLADLW</sequence>
<dbReference type="InterPro" id="IPR029060">
    <property type="entry name" value="PIN-like_dom_sf"/>
</dbReference>
<dbReference type="Proteomes" id="UP001155034">
    <property type="component" value="Unassembled WGS sequence"/>
</dbReference>
<feature type="domain" description="PIN" evidence="1">
    <location>
        <begin position="5"/>
        <end position="123"/>
    </location>
</feature>
<dbReference type="Pfam" id="PF01850">
    <property type="entry name" value="PIN"/>
    <property type="match status" value="1"/>
</dbReference>
<dbReference type="SUPFAM" id="SSF88723">
    <property type="entry name" value="PIN domain-like"/>
    <property type="match status" value="1"/>
</dbReference>
<dbReference type="AlphaFoldDB" id="A0A9X2U138"/>
<comment type="caution">
    <text evidence="2">The sequence shown here is derived from an EMBL/GenBank/DDBJ whole genome shotgun (WGS) entry which is preliminary data.</text>
</comment>
<dbReference type="Gene3D" id="3.40.50.1010">
    <property type="entry name" value="5'-nuclease"/>
    <property type="match status" value="1"/>
</dbReference>
<organism evidence="2 3">
    <name type="scientific">Salinibacter ruber</name>
    <dbReference type="NCBI Taxonomy" id="146919"/>
    <lineage>
        <taxon>Bacteria</taxon>
        <taxon>Pseudomonadati</taxon>
        <taxon>Rhodothermota</taxon>
        <taxon>Rhodothermia</taxon>
        <taxon>Rhodothermales</taxon>
        <taxon>Salinibacteraceae</taxon>
        <taxon>Salinibacter</taxon>
    </lineage>
</organism>
<proteinExistence type="predicted"/>